<dbReference type="InterPro" id="IPR016166">
    <property type="entry name" value="FAD-bd_PCMH"/>
</dbReference>
<dbReference type="Proteomes" id="UP001474181">
    <property type="component" value="Unassembled WGS sequence"/>
</dbReference>
<evidence type="ECO:0000256" key="7">
    <source>
        <dbReference type="ARBA" id="ARBA00023002"/>
    </source>
</evidence>
<evidence type="ECO:0000256" key="6">
    <source>
        <dbReference type="ARBA" id="ARBA00022946"/>
    </source>
</evidence>
<dbReference type="PROSITE" id="PS51379">
    <property type="entry name" value="4FE4S_FER_2"/>
    <property type="match status" value="1"/>
</dbReference>
<evidence type="ECO:0000256" key="8">
    <source>
        <dbReference type="ARBA" id="ARBA00023004"/>
    </source>
</evidence>
<evidence type="ECO:0000256" key="1">
    <source>
        <dbReference type="ARBA" id="ARBA00001974"/>
    </source>
</evidence>
<evidence type="ECO:0000256" key="2">
    <source>
        <dbReference type="ARBA" id="ARBA00008000"/>
    </source>
</evidence>
<keyword evidence="4" id="KW-0479">Metal-binding</keyword>
<evidence type="ECO:0000256" key="10">
    <source>
        <dbReference type="ARBA" id="ARBA00038897"/>
    </source>
</evidence>
<dbReference type="InterPro" id="IPR017900">
    <property type="entry name" value="4Fe4S_Fe_S_CS"/>
</dbReference>
<evidence type="ECO:0000259" key="12">
    <source>
        <dbReference type="PROSITE" id="PS51387"/>
    </source>
</evidence>
<dbReference type="PANTHER" id="PTHR11748">
    <property type="entry name" value="D-LACTATE DEHYDROGENASE"/>
    <property type="match status" value="1"/>
</dbReference>
<keyword evidence="3" id="KW-0285">Flavoprotein</keyword>
<evidence type="ECO:0000256" key="3">
    <source>
        <dbReference type="ARBA" id="ARBA00022630"/>
    </source>
</evidence>
<dbReference type="SUPFAM" id="SSF46548">
    <property type="entry name" value="alpha-helical ferredoxin"/>
    <property type="match status" value="1"/>
</dbReference>
<protein>
    <recommendedName>
        <fullName evidence="10">D-lactate dehydrogenase (cytochrome)</fullName>
        <ecNumber evidence="10">1.1.2.4</ecNumber>
    </recommendedName>
</protein>
<comment type="similarity">
    <text evidence="2">Belongs to the FAD-binding oxidoreductase/transferase type 4 family.</text>
</comment>
<dbReference type="PROSITE" id="PS00198">
    <property type="entry name" value="4FE4S_FER_1"/>
    <property type="match status" value="1"/>
</dbReference>
<keyword evidence="6" id="KW-0809">Transit peptide</keyword>
<dbReference type="InterPro" id="IPR036318">
    <property type="entry name" value="FAD-bd_PCMH-like_sf"/>
</dbReference>
<sequence>MRKLFTPEAGRIGRPDGPVQPDAVGVEHLGGSPAGLARDLTALLGSEQVLHRLSDLVRYASDASPYRLLPQVVVQPRDADDVTAVFDYCRRTGRHATFRSGGTSLNGQSQSDDILIDVRRHWAGMTVENDGARLRTGPGTILSHANAVLAPYGRRLGPDPASADVATIGGVVANNAGGMRCSLPRNAYHCVAGITFVLPSGTTMDTESPDAESAFREAEPELADGLLALRADILADEELVGRIRHKYTIRNTTGYALNAFLDAETPLEIFRRLLVGSEGTLAFMAEVVFDTLPDPGLTTVTWIATESVDAAARLVPALVGLGAEAVELMMAPALTVAAQAYPGAPAYWRTLDPKAAALLVEFRGEADALDDAERRVREVVADTTLLDPIEFTRDEELIECNWRIREGLLGIVGHLRPEGSAVINEDVCFPPARIAEGAHDLQQLLSKHGFLPGVAGHAAYGNLHFTLTPVFTEEADKERYGAFMSDLVGLVIGKYDGSLKAEHGTGRNMAPFVEHEWGAKATDIMWRLKRLADPQGILGPDVILTADEEIHLKGFKSTPKIEQAANLCIECGFCEAVCPSRNVTTTPRQRIALRREMARQPEDSPVLAQLQAEYEYDGIETCAADGTCAIPCPVQINTGALMKEFRRAESTASRERAGLAAAEHWDKIERLARAGMSAVDGVQSHMDVKVLTELTDAARFVASNDLVPSVPGPMPHPAPARLPHTERKSARAVYFPTCINRIFGRDPDKPNTPSLPEAFVTLSARAGMPLWIPDDVRGLCCSTPWASKGLTDGHLWMAEAICDALWRWSDHGSLPIVIDAASCTHGLLDDVAEHVDDTRRAHMEAMSIQDSITWCRALLPRLTVNRKLNTVAVHPTCSTTHLKLNRDLRTIASFLADTAMVPVGTTCCGTAGDRGLLHPELVVSATRDEKAGLDASPAQAYLSANRTCEMGLRHATGRPYESFVFLLEELTKPS</sequence>
<feature type="domain" description="FAD-binding PCMH-type" evidence="12">
    <location>
        <begin position="66"/>
        <end position="294"/>
    </location>
</feature>
<accession>A0ABV1WMN6</accession>
<gene>
    <name evidence="13" type="ORF">ABT404_01235</name>
</gene>
<dbReference type="InterPro" id="IPR016167">
    <property type="entry name" value="FAD-bd_PCMH_sub1"/>
</dbReference>
<dbReference type="Gene3D" id="3.30.43.10">
    <property type="entry name" value="Uridine Diphospho-n-acetylenolpyruvylglucosamine Reductase, domain 2"/>
    <property type="match status" value="1"/>
</dbReference>
<evidence type="ECO:0000256" key="4">
    <source>
        <dbReference type="ARBA" id="ARBA00022723"/>
    </source>
</evidence>
<dbReference type="InterPro" id="IPR016169">
    <property type="entry name" value="FAD-bd_PCMH_sub2"/>
</dbReference>
<dbReference type="Gene3D" id="3.30.70.2740">
    <property type="match status" value="1"/>
</dbReference>
<dbReference type="Gene3D" id="3.30.465.10">
    <property type="match status" value="1"/>
</dbReference>
<dbReference type="InterPro" id="IPR004113">
    <property type="entry name" value="FAD-bd_oxidored_4_C"/>
</dbReference>
<dbReference type="Pfam" id="PF13183">
    <property type="entry name" value="Fer4_8"/>
    <property type="match status" value="1"/>
</dbReference>
<dbReference type="Pfam" id="PF02913">
    <property type="entry name" value="FAD-oxidase_C"/>
    <property type="match status" value="1"/>
</dbReference>
<comment type="caution">
    <text evidence="13">The sequence shown here is derived from an EMBL/GenBank/DDBJ whole genome shotgun (WGS) entry which is preliminary data.</text>
</comment>
<dbReference type="InterPro" id="IPR006094">
    <property type="entry name" value="Oxid_FAD_bind_N"/>
</dbReference>
<keyword evidence="7" id="KW-0560">Oxidoreductase</keyword>
<dbReference type="SUPFAM" id="SSF56176">
    <property type="entry name" value="FAD-binding/transporter-associated domain-like"/>
    <property type="match status" value="1"/>
</dbReference>
<comment type="cofactor">
    <cofactor evidence="1">
        <name>FAD</name>
        <dbReference type="ChEBI" id="CHEBI:57692"/>
    </cofactor>
</comment>
<dbReference type="InterPro" id="IPR017896">
    <property type="entry name" value="4Fe4S_Fe-S-bd"/>
</dbReference>
<dbReference type="EC" id="1.1.2.4" evidence="10"/>
<dbReference type="SUPFAM" id="SSF55103">
    <property type="entry name" value="FAD-linked oxidases, C-terminal domain"/>
    <property type="match status" value="1"/>
</dbReference>
<keyword evidence="14" id="KW-1185">Reference proteome</keyword>
<dbReference type="RefSeq" id="WP_350776163.1">
    <property type="nucleotide sequence ID" value="NZ_JBEPEK010000004.1"/>
</dbReference>
<keyword evidence="8" id="KW-0408">Iron</keyword>
<reference evidence="13 14" key="1">
    <citation type="submission" date="2024-06" db="EMBL/GenBank/DDBJ databases">
        <title>The Natural Products Discovery Center: Release of the First 8490 Sequenced Strains for Exploring Actinobacteria Biosynthetic Diversity.</title>
        <authorList>
            <person name="Kalkreuter E."/>
            <person name="Kautsar S.A."/>
            <person name="Yang D."/>
            <person name="Bader C.D."/>
            <person name="Teijaro C.N."/>
            <person name="Fluegel L."/>
            <person name="Davis C.M."/>
            <person name="Simpson J.R."/>
            <person name="Lauterbach L."/>
            <person name="Steele A.D."/>
            <person name="Gui C."/>
            <person name="Meng S."/>
            <person name="Li G."/>
            <person name="Viehrig K."/>
            <person name="Ye F."/>
            <person name="Su P."/>
            <person name="Kiefer A.F."/>
            <person name="Nichols A."/>
            <person name="Cepeda A.J."/>
            <person name="Yan W."/>
            <person name="Fan B."/>
            <person name="Jiang Y."/>
            <person name="Adhikari A."/>
            <person name="Zheng C.-J."/>
            <person name="Schuster L."/>
            <person name="Cowan T.M."/>
            <person name="Smanski M.J."/>
            <person name="Chevrette M.G."/>
            <person name="De Carvalho L.P.S."/>
            <person name="Shen B."/>
        </authorList>
    </citation>
    <scope>NUCLEOTIDE SEQUENCE [LARGE SCALE GENOMIC DNA]</scope>
    <source>
        <strain evidence="13 14">NPDC000234</strain>
    </source>
</reference>
<dbReference type="EMBL" id="JBEPEK010000004">
    <property type="protein sequence ID" value="MER7178119.1"/>
    <property type="molecule type" value="Genomic_DNA"/>
</dbReference>
<dbReference type="PROSITE" id="PS51387">
    <property type="entry name" value="FAD_PCMH"/>
    <property type="match status" value="1"/>
</dbReference>
<dbReference type="PANTHER" id="PTHR11748:SF111">
    <property type="entry name" value="D-LACTATE DEHYDROGENASE, MITOCHONDRIAL-RELATED"/>
    <property type="match status" value="1"/>
</dbReference>
<name>A0ABV1WMN6_9ACTN</name>
<dbReference type="InterPro" id="IPR016164">
    <property type="entry name" value="FAD-linked_Oxase-like_C"/>
</dbReference>
<keyword evidence="9" id="KW-0411">Iron-sulfur</keyword>
<dbReference type="InterPro" id="IPR009051">
    <property type="entry name" value="Helical_ferredxn"/>
</dbReference>
<organism evidence="13 14">
    <name type="scientific">Streptomyces hyaluromycini</name>
    <dbReference type="NCBI Taxonomy" id="1377993"/>
    <lineage>
        <taxon>Bacteria</taxon>
        <taxon>Bacillati</taxon>
        <taxon>Actinomycetota</taxon>
        <taxon>Actinomycetes</taxon>
        <taxon>Kitasatosporales</taxon>
        <taxon>Streptomycetaceae</taxon>
        <taxon>Streptomyces</taxon>
    </lineage>
</organism>
<evidence type="ECO:0000259" key="11">
    <source>
        <dbReference type="PROSITE" id="PS51379"/>
    </source>
</evidence>
<dbReference type="Gene3D" id="1.10.1060.10">
    <property type="entry name" value="Alpha-helical ferredoxin"/>
    <property type="match status" value="1"/>
</dbReference>
<keyword evidence="5" id="KW-0274">FAD</keyword>
<evidence type="ECO:0000256" key="9">
    <source>
        <dbReference type="ARBA" id="ARBA00023014"/>
    </source>
</evidence>
<evidence type="ECO:0000313" key="14">
    <source>
        <dbReference type="Proteomes" id="UP001474181"/>
    </source>
</evidence>
<dbReference type="Pfam" id="PF01565">
    <property type="entry name" value="FAD_binding_4"/>
    <property type="match status" value="1"/>
</dbReference>
<feature type="domain" description="4Fe-4S ferredoxin-type" evidence="11">
    <location>
        <begin position="559"/>
        <end position="588"/>
    </location>
</feature>
<evidence type="ECO:0000256" key="5">
    <source>
        <dbReference type="ARBA" id="ARBA00022827"/>
    </source>
</evidence>
<proteinExistence type="inferred from homology"/>
<evidence type="ECO:0000313" key="13">
    <source>
        <dbReference type="EMBL" id="MER7178119.1"/>
    </source>
</evidence>